<proteinExistence type="predicted"/>
<name>A0A117I721_9MYCO</name>
<comment type="caution">
    <text evidence="1">The sequence shown here is derived from an EMBL/GenBank/DDBJ whole genome shotgun (WGS) entry which is preliminary data.</text>
</comment>
<dbReference type="Proteomes" id="UP000069620">
    <property type="component" value="Unassembled WGS sequence"/>
</dbReference>
<gene>
    <name evidence="1" type="ORF">RMCB_4956</name>
</gene>
<organism evidence="1 2">
    <name type="scientific">Mycolicibacterium brisbanense</name>
    <dbReference type="NCBI Taxonomy" id="146020"/>
    <lineage>
        <taxon>Bacteria</taxon>
        <taxon>Bacillati</taxon>
        <taxon>Actinomycetota</taxon>
        <taxon>Actinomycetes</taxon>
        <taxon>Mycobacteriales</taxon>
        <taxon>Mycobacteriaceae</taxon>
        <taxon>Mycolicibacterium</taxon>
    </lineage>
</organism>
<evidence type="ECO:0000313" key="2">
    <source>
        <dbReference type="Proteomes" id="UP000069620"/>
    </source>
</evidence>
<keyword evidence="2" id="KW-1185">Reference proteome</keyword>
<dbReference type="STRING" id="146020.RMCB_4956"/>
<dbReference type="AlphaFoldDB" id="A0A117I721"/>
<evidence type="ECO:0000313" key="1">
    <source>
        <dbReference type="EMBL" id="GAS90860.1"/>
    </source>
</evidence>
<accession>A0A117I721</accession>
<dbReference type="EMBL" id="BCSX01000044">
    <property type="protein sequence ID" value="GAS90860.1"/>
    <property type="molecule type" value="Genomic_DNA"/>
</dbReference>
<sequence length="249" mass="27660">MAREGGMMAGLESEIVDAIDDEYTSAQVLTGDADDRLSVPVNWRPILDSDDPAERCRIALSLWSPQFLDKLPKFSILLPERLADVRVLRIRTGGEAPAEHIVLAYAAGHNADGELILWIGHDPANFADTVPKYFETVPQAARDFLQQTHAGFTSEDMESYGLMPPRDMQTLAESVGAPPDEGWQVGYSGIQINSTRLLWLTRDSGELLYCTSPDLPAETMALVYEGDIDVPPPQFWTALDKILVERWDE</sequence>
<protein>
    <submittedName>
        <fullName evidence="1">Uncharacterized protein</fullName>
    </submittedName>
</protein>
<reference evidence="2" key="2">
    <citation type="submission" date="2016-02" db="EMBL/GenBank/DDBJ databases">
        <title>Draft genome sequence of five rapidly growing Mycobacterium species.</title>
        <authorList>
            <person name="Katahira K."/>
            <person name="Gotou Y."/>
            <person name="Iida K."/>
            <person name="Ogura Y."/>
            <person name="Hayashi T."/>
        </authorList>
    </citation>
    <scope>NUCLEOTIDE SEQUENCE [LARGE SCALE GENOMIC DNA]</scope>
    <source>
        <strain evidence="2">JCM15654</strain>
    </source>
</reference>
<reference evidence="2" key="1">
    <citation type="journal article" date="2016" name="Genome Announc.">
        <title>Draft Genome Sequences of Five Rapidly Growing Mycobacterium Species, M. thermoresistibile, M. fortuitum subsp. acetamidolyticum, M. canariasense, M. brisbanense, and M. novocastrense.</title>
        <authorList>
            <person name="Katahira K."/>
            <person name="Ogura Y."/>
            <person name="Gotoh Y."/>
            <person name="Hayashi T."/>
        </authorList>
    </citation>
    <scope>NUCLEOTIDE SEQUENCE [LARGE SCALE GENOMIC DNA]</scope>
    <source>
        <strain evidence="2">JCM15654</strain>
    </source>
</reference>